<keyword evidence="2" id="KW-0645">Protease</keyword>
<dbReference type="InterPro" id="IPR033116">
    <property type="entry name" value="TRYPSIN_SER"/>
</dbReference>
<evidence type="ECO:0000256" key="2">
    <source>
        <dbReference type="RuleBase" id="RU363034"/>
    </source>
</evidence>
<dbReference type="GO" id="GO:0004252">
    <property type="term" value="F:serine-type endopeptidase activity"/>
    <property type="evidence" value="ECO:0007669"/>
    <property type="project" value="InterPro"/>
</dbReference>
<dbReference type="InterPro" id="IPR043504">
    <property type="entry name" value="Peptidase_S1_PA_chymotrypsin"/>
</dbReference>
<dbReference type="Gene3D" id="2.40.10.10">
    <property type="entry name" value="Trypsin-like serine proteases"/>
    <property type="match status" value="2"/>
</dbReference>
<dbReference type="FunFam" id="2.40.10.10:FF:000068">
    <property type="entry name" value="transmembrane protease serine 2"/>
    <property type="match status" value="1"/>
</dbReference>
<evidence type="ECO:0000256" key="3">
    <source>
        <dbReference type="SAM" id="SignalP"/>
    </source>
</evidence>
<dbReference type="InterPro" id="IPR001254">
    <property type="entry name" value="Trypsin_dom"/>
</dbReference>
<dbReference type="SUPFAM" id="SSF50494">
    <property type="entry name" value="Trypsin-like serine proteases"/>
    <property type="match status" value="1"/>
</dbReference>
<dbReference type="InParanoid" id="A0A5N4A8F9"/>
<keyword evidence="3" id="KW-0732">Signal</keyword>
<dbReference type="CDD" id="cd00190">
    <property type="entry name" value="Tryp_SPc"/>
    <property type="match status" value="1"/>
</dbReference>
<dbReference type="PANTHER" id="PTHR24250:SF50">
    <property type="entry name" value="PEPTIDASE S1 DOMAIN-CONTAINING PROTEIN"/>
    <property type="match status" value="1"/>
</dbReference>
<organism evidence="5 6">
    <name type="scientific">Photinus pyralis</name>
    <name type="common">Common eastern firefly</name>
    <name type="synonym">Lampyris pyralis</name>
    <dbReference type="NCBI Taxonomy" id="7054"/>
    <lineage>
        <taxon>Eukaryota</taxon>
        <taxon>Metazoa</taxon>
        <taxon>Ecdysozoa</taxon>
        <taxon>Arthropoda</taxon>
        <taxon>Hexapoda</taxon>
        <taxon>Insecta</taxon>
        <taxon>Pterygota</taxon>
        <taxon>Neoptera</taxon>
        <taxon>Endopterygota</taxon>
        <taxon>Coleoptera</taxon>
        <taxon>Polyphaga</taxon>
        <taxon>Elateriformia</taxon>
        <taxon>Elateroidea</taxon>
        <taxon>Lampyridae</taxon>
        <taxon>Lampyrinae</taxon>
        <taxon>Photinus</taxon>
    </lineage>
</organism>
<dbReference type="GO" id="GO:0006508">
    <property type="term" value="P:proteolysis"/>
    <property type="evidence" value="ECO:0007669"/>
    <property type="project" value="UniProtKB-KW"/>
</dbReference>
<protein>
    <recommendedName>
        <fullName evidence="4">Peptidase S1 domain-containing protein</fullName>
    </recommendedName>
</protein>
<dbReference type="FunCoup" id="A0A5N4A8F9">
    <property type="interactions" value="25"/>
</dbReference>
<dbReference type="PROSITE" id="PS50240">
    <property type="entry name" value="TRYPSIN_DOM"/>
    <property type="match status" value="1"/>
</dbReference>
<evidence type="ECO:0000313" key="5">
    <source>
        <dbReference type="EMBL" id="KAB0793587.1"/>
    </source>
</evidence>
<feature type="chain" id="PRO_5024439412" description="Peptidase S1 domain-containing protein" evidence="3">
    <location>
        <begin position="21"/>
        <end position="261"/>
    </location>
</feature>
<evidence type="ECO:0000259" key="4">
    <source>
        <dbReference type="PROSITE" id="PS50240"/>
    </source>
</evidence>
<accession>A0A5N4A8F9</accession>
<evidence type="ECO:0000256" key="1">
    <source>
        <dbReference type="ARBA" id="ARBA00023157"/>
    </source>
</evidence>
<keyword evidence="6" id="KW-1185">Reference proteome</keyword>
<feature type="domain" description="Peptidase S1" evidence="4">
    <location>
        <begin position="27"/>
        <end position="260"/>
    </location>
</feature>
<dbReference type="EMBL" id="VVIM01000009">
    <property type="protein sequence ID" value="KAB0793587.1"/>
    <property type="molecule type" value="Genomic_DNA"/>
</dbReference>
<dbReference type="Pfam" id="PF00089">
    <property type="entry name" value="Trypsin"/>
    <property type="match status" value="1"/>
</dbReference>
<sequence length="261" mass="28702">MEVGLSIVLIAIAALPQLLAVPFQPRISDGMLAKRGQFPWQVINRHMLPPYGEAFCGASLISDQWVLTAGHCAHGASSFDISLGTLIADYEEEEGKIEITTKKAIVHEAYDPLLLLNDIALIDLGRKVGFTDVIYPIRLATKYLNANVSVTLSGWGRTSDDTILTSLYLNYVSLTTIGNEKCKETFGNFIKNENVCCVGEHKKSGCKGDSGSPLMEQLADGSWIHVGVMSYVHKEGCTKGYPFALVRTASYREWIRNKSKI</sequence>
<dbReference type="InterPro" id="IPR009003">
    <property type="entry name" value="Peptidase_S1_PA"/>
</dbReference>
<feature type="signal peptide" evidence="3">
    <location>
        <begin position="1"/>
        <end position="20"/>
    </location>
</feature>
<dbReference type="InterPro" id="IPR018114">
    <property type="entry name" value="TRYPSIN_HIS"/>
</dbReference>
<dbReference type="PANTHER" id="PTHR24250">
    <property type="entry name" value="CHYMOTRYPSIN-RELATED"/>
    <property type="match status" value="1"/>
</dbReference>
<evidence type="ECO:0000313" key="6">
    <source>
        <dbReference type="Proteomes" id="UP000327044"/>
    </source>
</evidence>
<dbReference type="PROSITE" id="PS00135">
    <property type="entry name" value="TRYPSIN_SER"/>
    <property type="match status" value="1"/>
</dbReference>
<comment type="caution">
    <text evidence="5">The sequence shown here is derived from an EMBL/GenBank/DDBJ whole genome shotgun (WGS) entry which is preliminary data.</text>
</comment>
<dbReference type="SMART" id="SM00020">
    <property type="entry name" value="Tryp_SPc"/>
    <property type="match status" value="1"/>
</dbReference>
<dbReference type="PRINTS" id="PR00722">
    <property type="entry name" value="CHYMOTRYPSIN"/>
</dbReference>
<dbReference type="PROSITE" id="PS00134">
    <property type="entry name" value="TRYPSIN_HIS"/>
    <property type="match status" value="1"/>
</dbReference>
<dbReference type="AlphaFoldDB" id="A0A5N4A8F9"/>
<keyword evidence="2" id="KW-0378">Hydrolase</keyword>
<gene>
    <name evidence="5" type="ORF">PPYR_13207</name>
</gene>
<reference evidence="5 6" key="1">
    <citation type="journal article" date="2018" name="Elife">
        <title>Firefly genomes illuminate parallel origins of bioluminescence in beetles.</title>
        <authorList>
            <person name="Fallon T.R."/>
            <person name="Lower S.E."/>
            <person name="Chang C.H."/>
            <person name="Bessho-Uehara M."/>
            <person name="Martin G.J."/>
            <person name="Bewick A.J."/>
            <person name="Behringer M."/>
            <person name="Debat H.J."/>
            <person name="Wong I."/>
            <person name="Day J.C."/>
            <person name="Suvorov A."/>
            <person name="Silva C.J."/>
            <person name="Stanger-Hall K.F."/>
            <person name="Hall D.W."/>
            <person name="Schmitz R.J."/>
            <person name="Nelson D.R."/>
            <person name="Lewis S.M."/>
            <person name="Shigenobu S."/>
            <person name="Bybee S.M."/>
            <person name="Larracuente A.M."/>
            <person name="Oba Y."/>
            <person name="Weng J.K."/>
        </authorList>
    </citation>
    <scope>NUCLEOTIDE SEQUENCE [LARGE SCALE GENOMIC DNA]</scope>
    <source>
        <strain evidence="5">1611_PpyrPB1</strain>
        <tissue evidence="5">Whole body</tissue>
    </source>
</reference>
<keyword evidence="2" id="KW-0720">Serine protease</keyword>
<name>A0A5N4A8F9_PHOPY</name>
<proteinExistence type="predicted"/>
<dbReference type="OrthoDB" id="5597713at2759"/>
<dbReference type="Proteomes" id="UP000327044">
    <property type="component" value="Unassembled WGS sequence"/>
</dbReference>
<keyword evidence="1" id="KW-1015">Disulfide bond</keyword>
<dbReference type="InterPro" id="IPR001314">
    <property type="entry name" value="Peptidase_S1A"/>
</dbReference>